<dbReference type="HOGENOM" id="CLU_1908084_0_0_1"/>
<organism evidence="2 3">
    <name type="scientific">Suillus luteus UH-Slu-Lm8-n1</name>
    <dbReference type="NCBI Taxonomy" id="930992"/>
    <lineage>
        <taxon>Eukaryota</taxon>
        <taxon>Fungi</taxon>
        <taxon>Dikarya</taxon>
        <taxon>Basidiomycota</taxon>
        <taxon>Agaricomycotina</taxon>
        <taxon>Agaricomycetes</taxon>
        <taxon>Agaricomycetidae</taxon>
        <taxon>Boletales</taxon>
        <taxon>Suillineae</taxon>
        <taxon>Suillaceae</taxon>
        <taxon>Suillus</taxon>
    </lineage>
</organism>
<gene>
    <name evidence="2" type="ORF">CY34DRAFT_104538</name>
</gene>
<dbReference type="OrthoDB" id="10384092at2759"/>
<protein>
    <submittedName>
        <fullName evidence="2">Uncharacterized protein</fullName>
    </submittedName>
</protein>
<feature type="region of interest" description="Disordered" evidence="1">
    <location>
        <begin position="1"/>
        <end position="71"/>
    </location>
</feature>
<dbReference type="Proteomes" id="UP000054485">
    <property type="component" value="Unassembled WGS sequence"/>
</dbReference>
<evidence type="ECO:0000256" key="1">
    <source>
        <dbReference type="SAM" id="MobiDB-lite"/>
    </source>
</evidence>
<dbReference type="AlphaFoldDB" id="A0A0D0B0C4"/>
<feature type="compositionally biased region" description="Polar residues" evidence="1">
    <location>
        <begin position="1"/>
        <end position="10"/>
    </location>
</feature>
<proteinExistence type="predicted"/>
<evidence type="ECO:0000313" key="3">
    <source>
        <dbReference type="Proteomes" id="UP000054485"/>
    </source>
</evidence>
<dbReference type="InParanoid" id="A0A0D0B0C4"/>
<dbReference type="EMBL" id="KN835147">
    <property type="protein sequence ID" value="KIK47431.1"/>
    <property type="molecule type" value="Genomic_DNA"/>
</dbReference>
<reference evidence="2 3" key="1">
    <citation type="submission" date="2014-04" db="EMBL/GenBank/DDBJ databases">
        <authorList>
            <consortium name="DOE Joint Genome Institute"/>
            <person name="Kuo A."/>
            <person name="Ruytinx J."/>
            <person name="Rineau F."/>
            <person name="Colpaert J."/>
            <person name="Kohler A."/>
            <person name="Nagy L.G."/>
            <person name="Floudas D."/>
            <person name="Copeland A."/>
            <person name="Barry K.W."/>
            <person name="Cichocki N."/>
            <person name="Veneault-Fourrey C."/>
            <person name="LaButti K."/>
            <person name="Lindquist E.A."/>
            <person name="Lipzen A."/>
            <person name="Lundell T."/>
            <person name="Morin E."/>
            <person name="Murat C."/>
            <person name="Sun H."/>
            <person name="Tunlid A."/>
            <person name="Henrissat B."/>
            <person name="Grigoriev I.V."/>
            <person name="Hibbett D.S."/>
            <person name="Martin F."/>
            <person name="Nordberg H.P."/>
            <person name="Cantor M.N."/>
            <person name="Hua S.X."/>
        </authorList>
    </citation>
    <scope>NUCLEOTIDE SEQUENCE [LARGE SCALE GENOMIC DNA]</scope>
    <source>
        <strain evidence="2 3">UH-Slu-Lm8-n1</strain>
    </source>
</reference>
<sequence length="133" mass="15166">MYQQSDQTGQWPIPGPPQYGQNAYPYPQSAVKRGKRKAMDSDDAPPSKRQAIQPRDDSNQHHGLGQQVPAPPFYPVTFPLVQTYHPHTQQGLWQQTPAEESAVKRGKRKAVELDDTRVQNFVRAFYVHFSFSC</sequence>
<reference evidence="3" key="2">
    <citation type="submission" date="2015-01" db="EMBL/GenBank/DDBJ databases">
        <title>Evolutionary Origins and Diversification of the Mycorrhizal Mutualists.</title>
        <authorList>
            <consortium name="DOE Joint Genome Institute"/>
            <consortium name="Mycorrhizal Genomics Consortium"/>
            <person name="Kohler A."/>
            <person name="Kuo A."/>
            <person name="Nagy L.G."/>
            <person name="Floudas D."/>
            <person name="Copeland A."/>
            <person name="Barry K.W."/>
            <person name="Cichocki N."/>
            <person name="Veneault-Fourrey C."/>
            <person name="LaButti K."/>
            <person name="Lindquist E.A."/>
            <person name="Lipzen A."/>
            <person name="Lundell T."/>
            <person name="Morin E."/>
            <person name="Murat C."/>
            <person name="Riley R."/>
            <person name="Ohm R."/>
            <person name="Sun H."/>
            <person name="Tunlid A."/>
            <person name="Henrissat B."/>
            <person name="Grigoriev I.V."/>
            <person name="Hibbett D.S."/>
            <person name="Martin F."/>
        </authorList>
    </citation>
    <scope>NUCLEOTIDE SEQUENCE [LARGE SCALE GENOMIC DNA]</scope>
    <source>
        <strain evidence="3">UH-Slu-Lm8-n1</strain>
    </source>
</reference>
<accession>A0A0D0B0C4</accession>
<evidence type="ECO:0000313" key="2">
    <source>
        <dbReference type="EMBL" id="KIK47431.1"/>
    </source>
</evidence>
<name>A0A0D0B0C4_9AGAM</name>
<keyword evidence="3" id="KW-1185">Reference proteome</keyword>